<dbReference type="Proteomes" id="UP001189429">
    <property type="component" value="Unassembled WGS sequence"/>
</dbReference>
<protein>
    <recommendedName>
        <fullName evidence="3">F-box domain-containing protein</fullName>
    </recommendedName>
</protein>
<name>A0ABN9WAZ2_9DINO</name>
<dbReference type="EMBL" id="CAUYUJ010018414">
    <property type="protein sequence ID" value="CAK0883427.1"/>
    <property type="molecule type" value="Genomic_DNA"/>
</dbReference>
<accession>A0ABN9WAZ2</accession>
<reference evidence="1" key="1">
    <citation type="submission" date="2023-10" db="EMBL/GenBank/DDBJ databases">
        <authorList>
            <person name="Chen Y."/>
            <person name="Shah S."/>
            <person name="Dougan E. K."/>
            <person name="Thang M."/>
            <person name="Chan C."/>
        </authorList>
    </citation>
    <scope>NUCLEOTIDE SEQUENCE [LARGE SCALE GENOMIC DNA]</scope>
</reference>
<proteinExistence type="predicted"/>
<gene>
    <name evidence="1" type="ORF">PCOR1329_LOCUS65645</name>
</gene>
<keyword evidence="2" id="KW-1185">Reference proteome</keyword>
<evidence type="ECO:0000313" key="2">
    <source>
        <dbReference type="Proteomes" id="UP001189429"/>
    </source>
</evidence>
<sequence>MAAAMMDEELHLKVLSYVAEPKASLSCKSWREFLCRTLHLGLRSGFYRTLAAGGKVVFCYNAVRPLAEDFEESVSYNFVFEPGGFYRMQWTRTFDAWSSQSEQQHGRWQVILDSLLCETLEPKREVRENEVRFAPPGYRFRIPIDDVLQAAGTYYTTPLGSPAAEWELPARTGKEDRDFCTVRSAWETPQVEDAPSVHVPFREGARFVEIDGEMHEVSGDIVSNWPEDEWPRLMKCRLRWGING</sequence>
<evidence type="ECO:0000313" key="1">
    <source>
        <dbReference type="EMBL" id="CAK0883427.1"/>
    </source>
</evidence>
<comment type="caution">
    <text evidence="1">The sequence shown here is derived from an EMBL/GenBank/DDBJ whole genome shotgun (WGS) entry which is preliminary data.</text>
</comment>
<evidence type="ECO:0008006" key="3">
    <source>
        <dbReference type="Google" id="ProtNLM"/>
    </source>
</evidence>
<organism evidence="1 2">
    <name type="scientific">Prorocentrum cordatum</name>
    <dbReference type="NCBI Taxonomy" id="2364126"/>
    <lineage>
        <taxon>Eukaryota</taxon>
        <taxon>Sar</taxon>
        <taxon>Alveolata</taxon>
        <taxon>Dinophyceae</taxon>
        <taxon>Prorocentrales</taxon>
        <taxon>Prorocentraceae</taxon>
        <taxon>Prorocentrum</taxon>
    </lineage>
</organism>